<feature type="transmembrane region" description="Helical" evidence="1">
    <location>
        <begin position="20"/>
        <end position="41"/>
    </location>
</feature>
<dbReference type="Proteomes" id="UP001204445">
    <property type="component" value="Unassembled WGS sequence"/>
</dbReference>
<evidence type="ECO:0000313" key="4">
    <source>
        <dbReference type="Proteomes" id="UP001204445"/>
    </source>
</evidence>
<keyword evidence="1" id="KW-1133">Transmembrane helix</keyword>
<dbReference type="RefSeq" id="WP_259054631.1">
    <property type="nucleotide sequence ID" value="NZ_JANUCT010000006.1"/>
</dbReference>
<organism evidence="3 4">
    <name type="scientific">Methylohalomonas lacus</name>
    <dbReference type="NCBI Taxonomy" id="398773"/>
    <lineage>
        <taxon>Bacteria</taxon>
        <taxon>Pseudomonadati</taxon>
        <taxon>Pseudomonadota</taxon>
        <taxon>Gammaproteobacteria</taxon>
        <taxon>Methylohalomonadales</taxon>
        <taxon>Methylohalomonadaceae</taxon>
        <taxon>Methylohalomonas</taxon>
    </lineage>
</organism>
<dbReference type="AlphaFoldDB" id="A0AAE3HIM1"/>
<accession>A0AAE3HIM1</accession>
<feature type="domain" description="TadE-like" evidence="2">
    <location>
        <begin position="14"/>
        <end position="56"/>
    </location>
</feature>
<protein>
    <recommendedName>
        <fullName evidence="2">TadE-like domain-containing protein</fullName>
    </recommendedName>
</protein>
<dbReference type="Pfam" id="PF07811">
    <property type="entry name" value="TadE"/>
    <property type="match status" value="1"/>
</dbReference>
<keyword evidence="1" id="KW-0812">Transmembrane</keyword>
<reference evidence="3" key="1">
    <citation type="submission" date="2022-08" db="EMBL/GenBank/DDBJ databases">
        <title>Genomic Encyclopedia of Type Strains, Phase III (KMG-III): the genomes of soil and plant-associated and newly described type strains.</title>
        <authorList>
            <person name="Whitman W."/>
        </authorList>
    </citation>
    <scope>NUCLEOTIDE SEQUENCE</scope>
    <source>
        <strain evidence="3">HMT 1</strain>
    </source>
</reference>
<evidence type="ECO:0000313" key="3">
    <source>
        <dbReference type="EMBL" id="MCS3903019.1"/>
    </source>
</evidence>
<dbReference type="EMBL" id="JANUCT010000006">
    <property type="protein sequence ID" value="MCS3903019.1"/>
    <property type="molecule type" value="Genomic_DNA"/>
</dbReference>
<gene>
    <name evidence="3" type="ORF">J2T55_001036</name>
</gene>
<keyword evidence="4" id="KW-1185">Reference proteome</keyword>
<sequence>MRLHNRFPRRHQPGQSMVEFIIVTPVMFLLVFGAIQFALLYQAKTTLNYATFEAARAMAAMYMDISEDPGVDRTAAARDLVRAEITGSDTEPAFAEFQLINPSDDSFRDHGIDVDGTCQIPSDNLMYRDAAVKGASQQTVQDANLLKLRVVYCYPLHVPFIDRMLTTILTQLPDDMCPHCIGTYGSGDSIERTCLTNNRFPLNAQAIVRLQSPATRQGACP</sequence>
<proteinExistence type="predicted"/>
<dbReference type="InterPro" id="IPR012495">
    <property type="entry name" value="TadE-like_dom"/>
</dbReference>
<evidence type="ECO:0000256" key="1">
    <source>
        <dbReference type="SAM" id="Phobius"/>
    </source>
</evidence>
<name>A0AAE3HIM1_9GAMM</name>
<keyword evidence="1" id="KW-0472">Membrane</keyword>
<comment type="caution">
    <text evidence="3">The sequence shown here is derived from an EMBL/GenBank/DDBJ whole genome shotgun (WGS) entry which is preliminary data.</text>
</comment>
<evidence type="ECO:0000259" key="2">
    <source>
        <dbReference type="Pfam" id="PF07811"/>
    </source>
</evidence>